<dbReference type="EMBL" id="SRYZ01000055">
    <property type="protein sequence ID" value="TGY00926.1"/>
    <property type="molecule type" value="Genomic_DNA"/>
</dbReference>
<dbReference type="RefSeq" id="WP_136011181.1">
    <property type="nucleotide sequence ID" value="NZ_SRYZ01000055.1"/>
</dbReference>
<dbReference type="AlphaFoldDB" id="A0A4S2AIQ8"/>
<keyword evidence="2" id="KW-1185">Reference proteome</keyword>
<dbReference type="Gene3D" id="1.25.40.10">
    <property type="entry name" value="Tetratricopeptide repeat domain"/>
    <property type="match status" value="1"/>
</dbReference>
<evidence type="ECO:0008006" key="3">
    <source>
        <dbReference type="Google" id="ProtNLM"/>
    </source>
</evidence>
<protein>
    <recommendedName>
        <fullName evidence="3">Sel1 repeat family protein</fullName>
    </recommendedName>
</protein>
<name>A0A4S2AIQ8_9BACE</name>
<dbReference type="Proteomes" id="UP000310532">
    <property type="component" value="Unassembled WGS sequence"/>
</dbReference>
<comment type="caution">
    <text evidence="1">The sequence shown here is derived from an EMBL/GenBank/DDBJ whole genome shotgun (WGS) entry which is preliminary data.</text>
</comment>
<gene>
    <name evidence="1" type="ORF">E5355_16410</name>
</gene>
<organism evidence="1 2">
    <name type="scientific">Bacteroides muris</name>
    <name type="common">ex Afrizal et al. 2022</name>
    <dbReference type="NCBI Taxonomy" id="2516960"/>
    <lineage>
        <taxon>Bacteria</taxon>
        <taxon>Pseudomonadati</taxon>
        <taxon>Bacteroidota</taxon>
        <taxon>Bacteroidia</taxon>
        <taxon>Bacteroidales</taxon>
        <taxon>Bacteroidaceae</taxon>
        <taxon>Bacteroides</taxon>
    </lineage>
</organism>
<accession>A0A4S2AIQ8</accession>
<evidence type="ECO:0000313" key="1">
    <source>
        <dbReference type="EMBL" id="TGY00926.1"/>
    </source>
</evidence>
<reference evidence="1 2" key="1">
    <citation type="submission" date="2019-04" db="EMBL/GenBank/DDBJ databases">
        <title>Microbes associate with the intestines of laboratory mice.</title>
        <authorList>
            <person name="Navarre W."/>
            <person name="Wong E."/>
            <person name="Huang K."/>
            <person name="Tropini C."/>
            <person name="Ng K."/>
            <person name="Yu B."/>
        </authorList>
    </citation>
    <scope>NUCLEOTIDE SEQUENCE [LARGE SCALE GENOMIC DNA]</scope>
    <source>
        <strain evidence="1 2">NM69_E16B</strain>
    </source>
</reference>
<dbReference type="SUPFAM" id="SSF48452">
    <property type="entry name" value="TPR-like"/>
    <property type="match status" value="1"/>
</dbReference>
<dbReference type="InterPro" id="IPR011990">
    <property type="entry name" value="TPR-like_helical_dom_sf"/>
</dbReference>
<proteinExistence type="predicted"/>
<evidence type="ECO:0000313" key="2">
    <source>
        <dbReference type="Proteomes" id="UP000310532"/>
    </source>
</evidence>
<sequence>MKFYYLTLIFFLSLCDDIIKAQNRYDSPAEAPIINTYVPMSHEEIMCIAMATAWKDRQAQESFEKHSQTAYYYLQKKRIHFFISYANAALDTGYYNMQLYYNLGISYWLLGQQRKGKKFLKKASKKGFMEANRALFAIKKKEALSYSWFIL</sequence>